<reference evidence="4 5" key="1">
    <citation type="submission" date="2016-10" db="EMBL/GenBank/DDBJ databases">
        <authorList>
            <person name="de Groot N.N."/>
        </authorList>
    </citation>
    <scope>NUCLEOTIDE SEQUENCE [LARGE SCALE GENOMIC DNA]</scope>
    <source>
        <strain evidence="4 5">DSM 2784</strain>
    </source>
</reference>
<evidence type="ECO:0000259" key="3">
    <source>
        <dbReference type="PROSITE" id="PS50045"/>
    </source>
</evidence>
<dbReference type="Gene3D" id="1.10.8.60">
    <property type="match status" value="1"/>
</dbReference>
<evidence type="ECO:0000256" key="1">
    <source>
        <dbReference type="ARBA" id="ARBA00022741"/>
    </source>
</evidence>
<dbReference type="InterPro" id="IPR025943">
    <property type="entry name" value="Sigma_54_int_dom_ATP-bd_2"/>
</dbReference>
<dbReference type="EMBL" id="FMWL01000016">
    <property type="protein sequence ID" value="SCZ81026.1"/>
    <property type="molecule type" value="Genomic_DNA"/>
</dbReference>
<dbReference type="SUPFAM" id="SSF52540">
    <property type="entry name" value="P-loop containing nucleoside triphosphate hydrolases"/>
    <property type="match status" value="1"/>
</dbReference>
<dbReference type="PROSITE" id="PS00676">
    <property type="entry name" value="SIGMA54_INTERACT_2"/>
    <property type="match status" value="1"/>
</dbReference>
<keyword evidence="1" id="KW-0547">Nucleotide-binding</keyword>
<sequence>MIPISTKLKVTVFVIYEESADFYLSILRRLFEDHIELEVRLYSDLSPLEPFDADIVLFTVNFLKAILAEKCVNPGAVYYHMGNTLQGKNLEAIKQLNRGTELLIVSEGSVFLWDTLLTFKAHGIDHVDFVPYYGQRRDFSAYKYAIYLGIETYELPWIENAIDIGWRVVHPFVLRKIGEAAALSEDYMAEKITAYMADETDLLDYHQCVEISIESEAIQERLALLNQMESPALLINEQEVVLGFNERLRSEFQMDFEKMLGQKIYKSELLESLRRACDDRGGNGRYETAAGRRYSVEIKVIESYGESLQHRFLLKAVPILKDESPTQLTYRFQDIICESQEMKRVVALAKHFAGTEENVLIEGPSGVGKELLAHSIHAASKRRNHPFHAVNCGAFSETLLESELFGYSGGAFTGALRSGKKGLLESANGGTVFLDEIGEASLKLQVRLLCFLQEKEVQPIGSNAVKKVDVRVICATNRDLEEAMALGTFRDDLYYRISPVTLLVPPLRDRLADVEPILAQSLGPGAYHLSEPLKNFFKAYPWPGNVRELKGCAAYMLSFGKRDLTTEDLPDKYQRWLRGVQKDIDSPMTKEILPMVTERQKIEVEILALIDRDHAGRRSLLKTLSDQGFKVTEYKILEILSEMKAQGWIEIKKGRHGTFLTEVGRRRLDALREAQVSTNGCQ</sequence>
<keyword evidence="2" id="KW-0067">ATP-binding</keyword>
<dbReference type="GO" id="GO:0006355">
    <property type="term" value="P:regulation of DNA-templated transcription"/>
    <property type="evidence" value="ECO:0007669"/>
    <property type="project" value="InterPro"/>
</dbReference>
<dbReference type="Gene3D" id="3.40.50.300">
    <property type="entry name" value="P-loop containing nucleotide triphosphate hydrolases"/>
    <property type="match status" value="1"/>
</dbReference>
<keyword evidence="5" id="KW-1185">Reference proteome</keyword>
<dbReference type="InterPro" id="IPR027417">
    <property type="entry name" value="P-loop_NTPase"/>
</dbReference>
<dbReference type="Gene3D" id="1.10.10.10">
    <property type="entry name" value="Winged helix-like DNA-binding domain superfamily/Winged helix DNA-binding domain"/>
    <property type="match status" value="1"/>
</dbReference>
<dbReference type="PANTHER" id="PTHR32071">
    <property type="entry name" value="TRANSCRIPTIONAL REGULATORY PROTEIN"/>
    <property type="match status" value="1"/>
</dbReference>
<dbReference type="STRING" id="1120920.SAMN03080599_02569"/>
<keyword evidence="4" id="KW-0238">DNA-binding</keyword>
<dbReference type="CDD" id="cd00009">
    <property type="entry name" value="AAA"/>
    <property type="match status" value="1"/>
</dbReference>
<gene>
    <name evidence="4" type="ORF">SAMN03080599_02569</name>
</gene>
<dbReference type="Pfam" id="PF25601">
    <property type="entry name" value="AAA_lid_14"/>
    <property type="match status" value="1"/>
</dbReference>
<dbReference type="InterPro" id="IPR036388">
    <property type="entry name" value="WH-like_DNA-bd_sf"/>
</dbReference>
<organism evidence="4 5">
    <name type="scientific">Acidaminobacter hydrogenoformans DSM 2784</name>
    <dbReference type="NCBI Taxonomy" id="1120920"/>
    <lineage>
        <taxon>Bacteria</taxon>
        <taxon>Bacillati</taxon>
        <taxon>Bacillota</taxon>
        <taxon>Clostridia</taxon>
        <taxon>Peptostreptococcales</taxon>
        <taxon>Acidaminobacteraceae</taxon>
        <taxon>Acidaminobacter</taxon>
    </lineage>
</organism>
<evidence type="ECO:0000256" key="2">
    <source>
        <dbReference type="ARBA" id="ARBA00022840"/>
    </source>
</evidence>
<dbReference type="PROSITE" id="PS50045">
    <property type="entry name" value="SIGMA54_INTERACT_4"/>
    <property type="match status" value="1"/>
</dbReference>
<dbReference type="InterPro" id="IPR003593">
    <property type="entry name" value="AAA+_ATPase"/>
</dbReference>
<dbReference type="InterPro" id="IPR058031">
    <property type="entry name" value="AAA_lid_NorR"/>
</dbReference>
<dbReference type="Pfam" id="PF00158">
    <property type="entry name" value="Sigma54_activat"/>
    <property type="match status" value="1"/>
</dbReference>
<feature type="domain" description="Sigma-54 factor interaction" evidence="3">
    <location>
        <begin position="335"/>
        <end position="558"/>
    </location>
</feature>
<dbReference type="GO" id="GO:0005524">
    <property type="term" value="F:ATP binding"/>
    <property type="evidence" value="ECO:0007669"/>
    <property type="project" value="UniProtKB-KW"/>
</dbReference>
<dbReference type="Proteomes" id="UP000199208">
    <property type="component" value="Unassembled WGS sequence"/>
</dbReference>
<evidence type="ECO:0000313" key="5">
    <source>
        <dbReference type="Proteomes" id="UP000199208"/>
    </source>
</evidence>
<accession>A0A1G5S3Y4</accession>
<dbReference type="AlphaFoldDB" id="A0A1G5S3Y4"/>
<protein>
    <submittedName>
        <fullName evidence="4">Transcriptional regulator containing PAS, AAA-type ATPase, and DNA-binding Fis domains</fullName>
    </submittedName>
</protein>
<evidence type="ECO:0000313" key="4">
    <source>
        <dbReference type="EMBL" id="SCZ81026.1"/>
    </source>
</evidence>
<dbReference type="InterPro" id="IPR002078">
    <property type="entry name" value="Sigma_54_int"/>
</dbReference>
<dbReference type="RefSeq" id="WP_139159830.1">
    <property type="nucleotide sequence ID" value="NZ_FMWL01000016.1"/>
</dbReference>
<dbReference type="OrthoDB" id="9803970at2"/>
<dbReference type="FunFam" id="3.40.50.300:FF:000006">
    <property type="entry name" value="DNA-binding transcriptional regulator NtrC"/>
    <property type="match status" value="1"/>
</dbReference>
<proteinExistence type="predicted"/>
<dbReference type="GO" id="GO:0003677">
    <property type="term" value="F:DNA binding"/>
    <property type="evidence" value="ECO:0007669"/>
    <property type="project" value="UniProtKB-KW"/>
</dbReference>
<dbReference type="SMART" id="SM00382">
    <property type="entry name" value="AAA"/>
    <property type="match status" value="1"/>
</dbReference>
<name>A0A1G5S3Y4_9FIRM</name>